<dbReference type="EMBL" id="JBFOLJ010000016">
    <property type="protein sequence ID" value="KAL2469214.1"/>
    <property type="molecule type" value="Genomic_DNA"/>
</dbReference>
<protein>
    <submittedName>
        <fullName evidence="1">Uncharacterized protein</fullName>
    </submittedName>
</protein>
<accession>A0ABD1Q025</accession>
<keyword evidence="2" id="KW-1185">Reference proteome</keyword>
<comment type="caution">
    <text evidence="1">The sequence shown here is derived from an EMBL/GenBank/DDBJ whole genome shotgun (WGS) entry which is preliminary data.</text>
</comment>
<gene>
    <name evidence="1" type="ORF">Fot_50790</name>
</gene>
<proteinExistence type="predicted"/>
<organism evidence="1 2">
    <name type="scientific">Forsythia ovata</name>
    <dbReference type="NCBI Taxonomy" id="205694"/>
    <lineage>
        <taxon>Eukaryota</taxon>
        <taxon>Viridiplantae</taxon>
        <taxon>Streptophyta</taxon>
        <taxon>Embryophyta</taxon>
        <taxon>Tracheophyta</taxon>
        <taxon>Spermatophyta</taxon>
        <taxon>Magnoliopsida</taxon>
        <taxon>eudicotyledons</taxon>
        <taxon>Gunneridae</taxon>
        <taxon>Pentapetalae</taxon>
        <taxon>asterids</taxon>
        <taxon>lamiids</taxon>
        <taxon>Lamiales</taxon>
        <taxon>Oleaceae</taxon>
        <taxon>Forsythieae</taxon>
        <taxon>Forsythia</taxon>
    </lineage>
</organism>
<name>A0ABD1Q025_9LAMI</name>
<dbReference type="AlphaFoldDB" id="A0ABD1Q025"/>
<evidence type="ECO:0000313" key="2">
    <source>
        <dbReference type="Proteomes" id="UP001604277"/>
    </source>
</evidence>
<sequence>MTLLAICYFGEFEKNNQGQWTWKWNGDNGESVAALLVSANTSYTKLYHDIENLIIFYSSEYDMEFGFLFPTNTHFSVPPVKITSDMQLKWLIELNENHHTPLCVTLVRRQPPMNRHNTGDETTILDEEKLFESVYGALLEAIISEQTVELVAKALTQVSESGVFRTSTSTPRYNGVADTCLGAPVNSSSKFTVIDMELCRKLEFWRLRNNMAFPGIKKI</sequence>
<dbReference type="Proteomes" id="UP001604277">
    <property type="component" value="Unassembled WGS sequence"/>
</dbReference>
<reference evidence="2" key="1">
    <citation type="submission" date="2024-07" db="EMBL/GenBank/DDBJ databases">
        <title>Two chromosome-level genome assemblies of Korean endemic species Abeliophyllum distichum and Forsythia ovata (Oleaceae).</title>
        <authorList>
            <person name="Jang H."/>
        </authorList>
    </citation>
    <scope>NUCLEOTIDE SEQUENCE [LARGE SCALE GENOMIC DNA]</scope>
</reference>
<evidence type="ECO:0000313" key="1">
    <source>
        <dbReference type="EMBL" id="KAL2469214.1"/>
    </source>
</evidence>
<dbReference type="InterPro" id="IPR038971">
    <property type="entry name" value="SMR11/SMR16"/>
</dbReference>
<dbReference type="PANTHER" id="PTHR36310">
    <property type="entry name" value="CYCLIN-DEPENDENT PROTEIN KINASE INHIBITOR SMR11"/>
    <property type="match status" value="1"/>
</dbReference>
<dbReference type="PANTHER" id="PTHR36310:SF1">
    <property type="entry name" value="CYCLIN-DEPENDENT PROTEIN KINASE INHIBITOR SMR11"/>
    <property type="match status" value="1"/>
</dbReference>